<dbReference type="AlphaFoldDB" id="H5UUW6"/>
<accession>H5UUW6</accession>
<reference evidence="7 8" key="1">
    <citation type="submission" date="2012-02" db="EMBL/GenBank/DDBJ databases">
        <title>Whole genome shotgun sequence of Mobilicoccus pelagius NBRC 104925.</title>
        <authorList>
            <person name="Yoshida Y."/>
            <person name="Hosoyama A."/>
            <person name="Tsuchikane K."/>
            <person name="Katsumata H."/>
            <person name="Yamazaki S."/>
            <person name="Fujita N."/>
        </authorList>
    </citation>
    <scope>NUCLEOTIDE SEQUENCE [LARGE SCALE GENOMIC DNA]</scope>
    <source>
        <strain evidence="7 8">NBRC 104925</strain>
    </source>
</reference>
<dbReference type="GO" id="GO:0000976">
    <property type="term" value="F:transcription cis-regulatory region binding"/>
    <property type="evidence" value="ECO:0007669"/>
    <property type="project" value="TreeGrafter"/>
</dbReference>
<dbReference type="OrthoDB" id="9816296at2"/>
<dbReference type="EMBL" id="BAFE01000089">
    <property type="protein sequence ID" value="GAB49524.1"/>
    <property type="molecule type" value="Genomic_DNA"/>
</dbReference>
<dbReference type="eggNOG" id="COG1309">
    <property type="taxonomic scope" value="Bacteria"/>
</dbReference>
<proteinExistence type="predicted"/>
<evidence type="ECO:0000313" key="7">
    <source>
        <dbReference type="EMBL" id="GAB49524.1"/>
    </source>
</evidence>
<dbReference type="SUPFAM" id="SSF46689">
    <property type="entry name" value="Homeodomain-like"/>
    <property type="match status" value="1"/>
</dbReference>
<evidence type="ECO:0000256" key="5">
    <source>
        <dbReference type="PROSITE-ProRule" id="PRU00335"/>
    </source>
</evidence>
<evidence type="ECO:0000256" key="3">
    <source>
        <dbReference type="ARBA" id="ARBA00023125"/>
    </source>
</evidence>
<dbReference type="GO" id="GO:0003700">
    <property type="term" value="F:DNA-binding transcription factor activity"/>
    <property type="evidence" value="ECO:0007669"/>
    <property type="project" value="TreeGrafter"/>
</dbReference>
<dbReference type="InterPro" id="IPR009057">
    <property type="entry name" value="Homeodomain-like_sf"/>
</dbReference>
<dbReference type="PANTHER" id="PTHR30055:SF234">
    <property type="entry name" value="HTH-TYPE TRANSCRIPTIONAL REGULATOR BETI"/>
    <property type="match status" value="1"/>
</dbReference>
<evidence type="ECO:0000259" key="6">
    <source>
        <dbReference type="PROSITE" id="PS50977"/>
    </source>
</evidence>
<dbReference type="Pfam" id="PF00440">
    <property type="entry name" value="TetR_N"/>
    <property type="match status" value="1"/>
</dbReference>
<keyword evidence="4" id="KW-0804">Transcription</keyword>
<gene>
    <name evidence="7" type="ORF">MOPEL_130_01310</name>
</gene>
<dbReference type="Gene3D" id="1.10.357.10">
    <property type="entry name" value="Tetracycline Repressor, domain 2"/>
    <property type="match status" value="1"/>
</dbReference>
<dbReference type="InterPro" id="IPR001647">
    <property type="entry name" value="HTH_TetR"/>
</dbReference>
<feature type="DNA-binding region" description="H-T-H motif" evidence="5">
    <location>
        <begin position="28"/>
        <end position="47"/>
    </location>
</feature>
<comment type="caution">
    <text evidence="7">The sequence shown here is derived from an EMBL/GenBank/DDBJ whole genome shotgun (WGS) entry which is preliminary data.</text>
</comment>
<feature type="domain" description="HTH tetR-type" evidence="6">
    <location>
        <begin position="5"/>
        <end position="65"/>
    </location>
</feature>
<keyword evidence="8" id="KW-1185">Reference proteome</keyword>
<dbReference type="InterPro" id="IPR050109">
    <property type="entry name" value="HTH-type_TetR-like_transc_reg"/>
</dbReference>
<keyword evidence="3 5" id="KW-0238">DNA-binding</keyword>
<dbReference type="STRING" id="1089455.MOPEL_130_01310"/>
<dbReference type="PROSITE" id="PS50977">
    <property type="entry name" value="HTH_TETR_2"/>
    <property type="match status" value="1"/>
</dbReference>
<sequence length="186" mass="19289">MTRDSTSRTDIVHGVWAVIAESGLDGVSMRSVARAAGVSVGRIQHHFGSRADLVRESARAMIGGAAASYAPPETGTGAVDASTARLLVTHVVPVAPDQRRGTTIWLSYLAASVADPVLAEILGEAKRGQEGAVTRLLVADTGEPEAICRVRARRLIALADGLASRVLVGDLTAADALAVIDDAWAD</sequence>
<protein>
    <submittedName>
        <fullName evidence="7">Putative TetR family transcriptional regulator</fullName>
    </submittedName>
</protein>
<evidence type="ECO:0000256" key="4">
    <source>
        <dbReference type="ARBA" id="ARBA00023163"/>
    </source>
</evidence>
<dbReference type="Proteomes" id="UP000004367">
    <property type="component" value="Unassembled WGS sequence"/>
</dbReference>
<dbReference type="Pfam" id="PF13977">
    <property type="entry name" value="TetR_C_6"/>
    <property type="match status" value="1"/>
</dbReference>
<keyword evidence="1" id="KW-0678">Repressor</keyword>
<dbReference type="InterPro" id="IPR036271">
    <property type="entry name" value="Tet_transcr_reg_TetR-rel_C_sf"/>
</dbReference>
<evidence type="ECO:0000313" key="8">
    <source>
        <dbReference type="Proteomes" id="UP000004367"/>
    </source>
</evidence>
<name>H5UUW6_9MICO</name>
<dbReference type="RefSeq" id="WP_009483367.1">
    <property type="nucleotide sequence ID" value="NZ_BAFE01000089.1"/>
</dbReference>
<organism evidence="7 8">
    <name type="scientific">Mobilicoccus pelagius NBRC 104925</name>
    <dbReference type="NCBI Taxonomy" id="1089455"/>
    <lineage>
        <taxon>Bacteria</taxon>
        <taxon>Bacillati</taxon>
        <taxon>Actinomycetota</taxon>
        <taxon>Actinomycetes</taxon>
        <taxon>Micrococcales</taxon>
        <taxon>Dermatophilaceae</taxon>
        <taxon>Mobilicoccus</taxon>
    </lineage>
</organism>
<evidence type="ECO:0000256" key="1">
    <source>
        <dbReference type="ARBA" id="ARBA00022491"/>
    </source>
</evidence>
<keyword evidence="2" id="KW-0805">Transcription regulation</keyword>
<evidence type="ECO:0000256" key="2">
    <source>
        <dbReference type="ARBA" id="ARBA00023015"/>
    </source>
</evidence>
<dbReference type="SUPFAM" id="SSF48498">
    <property type="entry name" value="Tetracyclin repressor-like, C-terminal domain"/>
    <property type="match status" value="1"/>
</dbReference>
<dbReference type="PANTHER" id="PTHR30055">
    <property type="entry name" value="HTH-TYPE TRANSCRIPTIONAL REGULATOR RUTR"/>
    <property type="match status" value="1"/>
</dbReference>
<dbReference type="InterPro" id="IPR039538">
    <property type="entry name" value="BetI_C"/>
</dbReference>